<feature type="transmembrane region" description="Helical" evidence="1">
    <location>
        <begin position="74"/>
        <end position="91"/>
    </location>
</feature>
<evidence type="ECO:0000313" key="3">
    <source>
        <dbReference type="EMBL" id="CEK26842.1"/>
    </source>
</evidence>
<feature type="transmembrane region" description="Helical" evidence="1">
    <location>
        <begin position="230"/>
        <end position="247"/>
    </location>
</feature>
<sequence>MRNVGLHALKSLSCFSAVTFYSASKTCTDTCFLSGEVMGVLYFLSIIATPLFFMIIGYIDSIKEITKNDIFKKIKSILTIIIFWNVLFYFIDEEGFKKGYFLQSWLLFSIALIYIINPIIAIILKSRKSTLITLGTLLLFSVSIDIISTLTEKPYLIDFPQYFRLWTWIFYYMVGRFLCSNRCKEMTKNIKVRITAKLLIVPTAISMYFYESFMSLHVYKTINAGYFLDNFHLLIISLCLFVIFDNFDTKYEWIKKTLAYISPSMIGVYILHDGIFYFISNAYNPSDIKLRFTLLLSVFVASVLLSRILLSNKFTSRFISF</sequence>
<dbReference type="GO" id="GO:0016747">
    <property type="term" value="F:acyltransferase activity, transferring groups other than amino-acyl groups"/>
    <property type="evidence" value="ECO:0007669"/>
    <property type="project" value="InterPro"/>
</dbReference>
<evidence type="ECO:0000259" key="2">
    <source>
        <dbReference type="Pfam" id="PF01757"/>
    </source>
</evidence>
<protein>
    <submittedName>
        <fullName evidence="3">Membrane protein</fullName>
    </submittedName>
</protein>
<dbReference type="OrthoDB" id="6484933at2"/>
<feature type="transmembrane region" description="Helical" evidence="1">
    <location>
        <begin position="131"/>
        <end position="150"/>
    </location>
</feature>
<reference evidence="4 5" key="2">
    <citation type="submission" date="2018-06" db="EMBL/GenBank/DDBJ databases">
        <authorList>
            <consortium name="Pathogen Informatics"/>
            <person name="Doyle S."/>
        </authorList>
    </citation>
    <scope>NUCLEOTIDE SEQUENCE [LARGE SCALE GENOMIC DNA]</scope>
    <source>
        <strain evidence="4 5">NCTC10476</strain>
    </source>
</reference>
<feature type="transmembrane region" description="Helical" evidence="1">
    <location>
        <begin position="162"/>
        <end position="179"/>
    </location>
</feature>
<proteinExistence type="predicted"/>
<evidence type="ECO:0000256" key="1">
    <source>
        <dbReference type="SAM" id="Phobius"/>
    </source>
</evidence>
<feature type="transmembrane region" description="Helical" evidence="1">
    <location>
        <begin position="292"/>
        <end position="310"/>
    </location>
</feature>
<dbReference type="KEGG" id="yrb:UGYR_15090"/>
<feature type="transmembrane region" description="Helical" evidence="1">
    <location>
        <begin position="259"/>
        <end position="280"/>
    </location>
</feature>
<gene>
    <name evidence="3" type="ORF">CSF007_5375</name>
    <name evidence="4" type="ORF">NCTC10476_01037</name>
</gene>
<keyword evidence="1" id="KW-0472">Membrane</keyword>
<dbReference type="EMBL" id="UHJG01000001">
    <property type="protein sequence ID" value="SUP99785.1"/>
    <property type="molecule type" value="Genomic_DNA"/>
</dbReference>
<name>A0A085U5M9_YERRU</name>
<dbReference type="PATRIC" id="fig|29486.44.peg.2450"/>
<dbReference type="GeneID" id="66878812"/>
<accession>A0A085U5M9</accession>
<dbReference type="AlphaFoldDB" id="A0A085U5M9"/>
<keyword evidence="5" id="KW-1185">Reference proteome</keyword>
<evidence type="ECO:0000313" key="5">
    <source>
        <dbReference type="Proteomes" id="UP000255169"/>
    </source>
</evidence>
<reference evidence="3" key="1">
    <citation type="journal article" date="2015" name="Genome Announc.">
        <title>Complete Genome Sequence of Yersinia ruckeri Strain CSF007-82, Etiologic Agent of Red Mouth Disease in Salmonid Fish.</title>
        <authorList>
            <person name="Nelson M.C."/>
            <person name="LaPatra S.E."/>
            <person name="Welch T.J."/>
            <person name="Graf J."/>
        </authorList>
    </citation>
    <scope>NUCLEOTIDE SEQUENCE</scope>
    <source>
        <strain evidence="3">CSF007-82</strain>
    </source>
</reference>
<organism evidence="3">
    <name type="scientific">Yersinia ruckeri</name>
    <dbReference type="NCBI Taxonomy" id="29486"/>
    <lineage>
        <taxon>Bacteria</taxon>
        <taxon>Pseudomonadati</taxon>
        <taxon>Pseudomonadota</taxon>
        <taxon>Gammaproteobacteria</taxon>
        <taxon>Enterobacterales</taxon>
        <taxon>Yersiniaceae</taxon>
        <taxon>Yersinia</taxon>
    </lineage>
</organism>
<feature type="transmembrane region" description="Helical" evidence="1">
    <location>
        <begin position="191"/>
        <end position="210"/>
    </location>
</feature>
<dbReference type="EMBL" id="LN681231">
    <property type="protein sequence ID" value="CEK26842.1"/>
    <property type="molecule type" value="Genomic_DNA"/>
</dbReference>
<keyword evidence="1" id="KW-1133">Transmembrane helix</keyword>
<feature type="transmembrane region" description="Helical" evidence="1">
    <location>
        <begin position="103"/>
        <end position="124"/>
    </location>
</feature>
<dbReference type="InterPro" id="IPR002656">
    <property type="entry name" value="Acyl_transf_3_dom"/>
</dbReference>
<evidence type="ECO:0000313" key="4">
    <source>
        <dbReference type="EMBL" id="SUP99785.1"/>
    </source>
</evidence>
<keyword evidence="1" id="KW-0812">Transmembrane</keyword>
<dbReference type="Proteomes" id="UP000255169">
    <property type="component" value="Unassembled WGS sequence"/>
</dbReference>
<dbReference type="RefSeq" id="WP_004720158.1">
    <property type="nucleotide sequence ID" value="NZ_CCYO01000036.1"/>
</dbReference>
<feature type="domain" description="Acyltransferase 3" evidence="2">
    <location>
        <begin position="40"/>
        <end position="307"/>
    </location>
</feature>
<feature type="transmembrane region" description="Helical" evidence="1">
    <location>
        <begin position="40"/>
        <end position="62"/>
    </location>
</feature>
<dbReference type="Pfam" id="PF01757">
    <property type="entry name" value="Acyl_transf_3"/>
    <property type="match status" value="1"/>
</dbReference>
<dbReference type="eggNOG" id="COG3274">
    <property type="taxonomic scope" value="Bacteria"/>
</dbReference>